<feature type="region of interest" description="Disordered" evidence="1">
    <location>
        <begin position="246"/>
        <end position="384"/>
    </location>
</feature>
<comment type="caution">
    <text evidence="2">The sequence shown here is derived from an EMBL/GenBank/DDBJ whole genome shotgun (WGS) entry which is preliminary data.</text>
</comment>
<organism evidence="2 3">
    <name type="scientific">Botryosphaeria dothidea</name>
    <dbReference type="NCBI Taxonomy" id="55169"/>
    <lineage>
        <taxon>Eukaryota</taxon>
        <taxon>Fungi</taxon>
        <taxon>Dikarya</taxon>
        <taxon>Ascomycota</taxon>
        <taxon>Pezizomycotina</taxon>
        <taxon>Dothideomycetes</taxon>
        <taxon>Dothideomycetes incertae sedis</taxon>
        <taxon>Botryosphaeriales</taxon>
        <taxon>Botryosphaeriaceae</taxon>
        <taxon>Botryosphaeria</taxon>
    </lineage>
</organism>
<feature type="compositionally biased region" description="Low complexity" evidence="1">
    <location>
        <begin position="281"/>
        <end position="292"/>
    </location>
</feature>
<name>A0A8H4J1A5_9PEZI</name>
<evidence type="ECO:0000313" key="2">
    <source>
        <dbReference type="EMBL" id="KAF4311361.1"/>
    </source>
</evidence>
<dbReference type="EMBL" id="WWBZ02000010">
    <property type="protein sequence ID" value="KAF4311361.1"/>
    <property type="molecule type" value="Genomic_DNA"/>
</dbReference>
<evidence type="ECO:0000256" key="1">
    <source>
        <dbReference type="SAM" id="MobiDB-lite"/>
    </source>
</evidence>
<proteinExistence type="predicted"/>
<evidence type="ECO:0000313" key="3">
    <source>
        <dbReference type="Proteomes" id="UP000572817"/>
    </source>
</evidence>
<protein>
    <submittedName>
        <fullName evidence="2">Uncharacterized protein</fullName>
    </submittedName>
</protein>
<reference evidence="2" key="1">
    <citation type="submission" date="2020-04" db="EMBL/GenBank/DDBJ databases">
        <title>Genome Assembly and Annotation of Botryosphaeria dothidea sdau 11-99, a Latent Pathogen of Apple Fruit Ring Rot in China.</title>
        <authorList>
            <person name="Yu C."/>
            <person name="Diao Y."/>
            <person name="Lu Q."/>
            <person name="Zhao J."/>
            <person name="Cui S."/>
            <person name="Peng C."/>
            <person name="He B."/>
            <person name="Liu H."/>
        </authorList>
    </citation>
    <scope>NUCLEOTIDE SEQUENCE [LARGE SCALE GENOMIC DNA]</scope>
    <source>
        <strain evidence="2">Sdau11-99</strain>
    </source>
</reference>
<gene>
    <name evidence="2" type="ORF">GTA08_BOTSDO13088</name>
</gene>
<keyword evidence="3" id="KW-1185">Reference proteome</keyword>
<dbReference type="Proteomes" id="UP000572817">
    <property type="component" value="Unassembled WGS sequence"/>
</dbReference>
<sequence length="414" mass="46163">MEKFIFESEANNSAYRALQVQPNLNHLSLLRRFVVTWHDVESDEEQCLGDLSTDREDSPPCFLILGTGSSGQLLLYIHVPLKINDSPKGMRNTYMIVPAEAFNIDDGSASTDVLPLVHNGRDHSVLNNTGVEAGTKLIWVRFVLREPGYVLMPVGKARKPVNERSRGLLLSLKSLSQAESFELYVRDLQPNAFVMRNFFRRLCRDNGGSPIIDYKSTFNGRPWGINAWKSYNLREDEALPAKWNPVLDEAPPSYEETVQSAPGPTEKAAITGASESRHGSSESLSASEELAAQDLTEDDNEEGRGACDAVDDPQGSRDSSREPASTQDSPHSHNGREDSEETIILEDRPVQDGGPQQDHRKRSAHEARLDVEPSLRAGPEAKRGAKVRKSVSFAIYDEDETVRRRATFEEEPYL</sequence>
<accession>A0A8H4J1A5</accession>
<feature type="compositionally biased region" description="Basic and acidic residues" evidence="1">
    <location>
        <begin position="364"/>
        <end position="383"/>
    </location>
</feature>
<dbReference type="AlphaFoldDB" id="A0A8H4J1A5"/>